<evidence type="ECO:0008006" key="8">
    <source>
        <dbReference type="Google" id="ProtNLM"/>
    </source>
</evidence>
<evidence type="ECO:0000256" key="2">
    <source>
        <dbReference type="SAM" id="SignalP"/>
    </source>
</evidence>
<feature type="transmembrane region" description="Helical" evidence="1">
    <location>
        <begin position="614"/>
        <end position="637"/>
    </location>
</feature>
<evidence type="ECO:0000259" key="4">
    <source>
        <dbReference type="Pfam" id="PF24384"/>
    </source>
</evidence>
<dbReference type="EMBL" id="JAWDGP010002410">
    <property type="protein sequence ID" value="KAK3783446.1"/>
    <property type="molecule type" value="Genomic_DNA"/>
</dbReference>
<feature type="domain" description="TMEM62 Ig-like" evidence="4">
    <location>
        <begin position="321"/>
        <end position="426"/>
    </location>
</feature>
<keyword evidence="1" id="KW-0812">Transmembrane</keyword>
<dbReference type="InterPro" id="IPR056229">
    <property type="entry name" value="Ig_TMM62"/>
</dbReference>
<evidence type="ECO:0000259" key="5">
    <source>
        <dbReference type="Pfam" id="PF24394"/>
    </source>
</evidence>
<feature type="domain" description="TMEM62 C-terminal" evidence="5">
    <location>
        <begin position="461"/>
        <end position="575"/>
    </location>
</feature>
<dbReference type="InterPro" id="IPR004843">
    <property type="entry name" value="Calcineurin-like_PHP"/>
</dbReference>
<dbReference type="Pfam" id="PF24394">
    <property type="entry name" value="TMEM62_C"/>
    <property type="match status" value="1"/>
</dbReference>
<feature type="signal peptide" evidence="2">
    <location>
        <begin position="1"/>
        <end position="19"/>
    </location>
</feature>
<gene>
    <name evidence="6" type="ORF">RRG08_033703</name>
</gene>
<accession>A0AAE1AAH3</accession>
<dbReference type="AlphaFoldDB" id="A0AAE1AAH3"/>
<name>A0AAE1AAH3_9GAST</name>
<keyword evidence="7" id="KW-1185">Reference proteome</keyword>
<dbReference type="SUPFAM" id="SSF56300">
    <property type="entry name" value="Metallo-dependent phosphatases"/>
    <property type="match status" value="1"/>
</dbReference>
<dbReference type="Pfam" id="PF00149">
    <property type="entry name" value="Metallophos"/>
    <property type="match status" value="1"/>
</dbReference>
<dbReference type="Pfam" id="PF24384">
    <property type="entry name" value="Ig_TMM62"/>
    <property type="match status" value="1"/>
</dbReference>
<dbReference type="Gene3D" id="3.60.21.10">
    <property type="match status" value="1"/>
</dbReference>
<proteinExistence type="predicted"/>
<dbReference type="PANTHER" id="PTHR14795:SF0">
    <property type="entry name" value="TRANSMEMBRANE PROTEIN 62"/>
    <property type="match status" value="1"/>
</dbReference>
<keyword evidence="2" id="KW-0732">Signal</keyword>
<sequence length="650" mass="74169">MHRICLLVILGTSIVVSFGISELLSALSSNPVGMKTKKIRQIRNTEDWPKMDASVKNIFWVVQISDIHISLYVDPARGPDLLTLCEDYIKRIDPETVIVTGDLTDAKKKGSIDTIQLKDEWVAYQNIMKKCSAMIRGKWVDIRGNHDCFDVDNFSSKNNFYRLFSATGPVYERKKNFEQGFIHSVFRPDGSTYSFVGMDTCSRPGPNRPFNFFGYIDEKQSRHLKYLSAVTASSNHTVWFGHYPTSLIVQSPPVLREIMSGSIMYLCGHLHTLGNLVPHMYAKHKTGQLELELGDWKDNRIFRIIAFDNDVVSFKDVKLGQWPIILITNPKDNQFLSPKIEPVEMIYFSTHIRILVFSHLKIRHVNVYIEKKFVGNAKQAELNSPLFVLDWNPKDFSKGTYKIHVNVETADKNTTSASQYFSIEGQERDFSLLPRLLLMLNIYTVMKGLFGLTVFVYVTTLTFLRQCLNIRPYLFQNRYPPCTFANGILMKIWLSSKVTSLFYLLIGSVLYLAFGPWFAGYLLTDHIGVVFAWGIIVNSTFIPGGHTYIYAMFQFLSFSFPLTLVVGHVLDQRRRHGSVPTVRKNILFVLFTLLLFAFVVFLACGEFVRAYGKMAFLLGPVRTGNMVLLPLAVWLALKADLKVTLVTSTF</sequence>
<feature type="chain" id="PRO_5042152690" description="Calcineurin-like phosphoesterase domain-containing protein" evidence="2">
    <location>
        <begin position="20"/>
        <end position="650"/>
    </location>
</feature>
<feature type="domain" description="Calcineurin-like phosphoesterase" evidence="3">
    <location>
        <begin position="60"/>
        <end position="271"/>
    </location>
</feature>
<comment type="caution">
    <text evidence="6">The sequence shown here is derived from an EMBL/GenBank/DDBJ whole genome shotgun (WGS) entry which is preliminary data.</text>
</comment>
<evidence type="ECO:0000313" key="6">
    <source>
        <dbReference type="EMBL" id="KAK3783446.1"/>
    </source>
</evidence>
<keyword evidence="1" id="KW-1133">Transmembrane helix</keyword>
<reference evidence="6" key="1">
    <citation type="journal article" date="2023" name="G3 (Bethesda)">
        <title>A reference genome for the long-term kleptoplast-retaining sea slug Elysia crispata morphotype clarki.</title>
        <authorList>
            <person name="Eastman K.E."/>
            <person name="Pendleton A.L."/>
            <person name="Shaikh M.A."/>
            <person name="Suttiyut T."/>
            <person name="Ogas R."/>
            <person name="Tomko P."/>
            <person name="Gavelis G."/>
            <person name="Widhalm J.R."/>
            <person name="Wisecaver J.H."/>
        </authorList>
    </citation>
    <scope>NUCLEOTIDE SEQUENCE</scope>
    <source>
        <strain evidence="6">ECLA1</strain>
    </source>
</reference>
<dbReference type="InterPro" id="IPR056230">
    <property type="entry name" value="TMEM62_C"/>
</dbReference>
<evidence type="ECO:0000259" key="3">
    <source>
        <dbReference type="Pfam" id="PF00149"/>
    </source>
</evidence>
<evidence type="ECO:0000313" key="7">
    <source>
        <dbReference type="Proteomes" id="UP001283361"/>
    </source>
</evidence>
<keyword evidence="1" id="KW-0472">Membrane</keyword>
<dbReference type="InterPro" id="IPR029052">
    <property type="entry name" value="Metallo-depent_PP-like"/>
</dbReference>
<dbReference type="Proteomes" id="UP001283361">
    <property type="component" value="Unassembled WGS sequence"/>
</dbReference>
<dbReference type="PANTHER" id="PTHR14795">
    <property type="entry name" value="HELICASE RELATED"/>
    <property type="match status" value="1"/>
</dbReference>
<evidence type="ECO:0000256" key="1">
    <source>
        <dbReference type="SAM" id="Phobius"/>
    </source>
</evidence>
<organism evidence="6 7">
    <name type="scientific">Elysia crispata</name>
    <name type="common">lettuce slug</name>
    <dbReference type="NCBI Taxonomy" id="231223"/>
    <lineage>
        <taxon>Eukaryota</taxon>
        <taxon>Metazoa</taxon>
        <taxon>Spiralia</taxon>
        <taxon>Lophotrochozoa</taxon>
        <taxon>Mollusca</taxon>
        <taxon>Gastropoda</taxon>
        <taxon>Heterobranchia</taxon>
        <taxon>Euthyneura</taxon>
        <taxon>Panpulmonata</taxon>
        <taxon>Sacoglossa</taxon>
        <taxon>Placobranchoidea</taxon>
        <taxon>Plakobranchidae</taxon>
        <taxon>Elysia</taxon>
    </lineage>
</organism>
<feature type="transmembrane region" description="Helical" evidence="1">
    <location>
        <begin position="548"/>
        <end position="566"/>
    </location>
</feature>
<feature type="transmembrane region" description="Helical" evidence="1">
    <location>
        <begin position="586"/>
        <end position="608"/>
    </location>
</feature>
<dbReference type="GO" id="GO:0016787">
    <property type="term" value="F:hydrolase activity"/>
    <property type="evidence" value="ECO:0007669"/>
    <property type="project" value="InterPro"/>
</dbReference>
<feature type="transmembrane region" description="Helical" evidence="1">
    <location>
        <begin position="501"/>
        <end position="523"/>
    </location>
</feature>
<feature type="transmembrane region" description="Helical" evidence="1">
    <location>
        <begin position="436"/>
        <end position="464"/>
    </location>
</feature>
<protein>
    <recommendedName>
        <fullName evidence="8">Calcineurin-like phosphoesterase domain-containing protein</fullName>
    </recommendedName>
</protein>